<keyword evidence="3" id="KW-1185">Reference proteome</keyword>
<dbReference type="AlphaFoldDB" id="A0A067MDQ4"/>
<dbReference type="EMBL" id="KL198075">
    <property type="protein sequence ID" value="KDQ09726.1"/>
    <property type="molecule type" value="Genomic_DNA"/>
</dbReference>
<evidence type="ECO:0000256" key="1">
    <source>
        <dbReference type="SAM" id="MobiDB-lite"/>
    </source>
</evidence>
<dbReference type="Proteomes" id="UP000027195">
    <property type="component" value="Unassembled WGS sequence"/>
</dbReference>
<feature type="region of interest" description="Disordered" evidence="1">
    <location>
        <begin position="23"/>
        <end position="65"/>
    </location>
</feature>
<feature type="compositionally biased region" description="Low complexity" evidence="1">
    <location>
        <begin position="28"/>
        <end position="37"/>
    </location>
</feature>
<evidence type="ECO:0000313" key="3">
    <source>
        <dbReference type="Proteomes" id="UP000027195"/>
    </source>
</evidence>
<dbReference type="HOGENOM" id="CLU_2849388_0_0_1"/>
<evidence type="ECO:0000313" key="2">
    <source>
        <dbReference type="EMBL" id="KDQ09726.1"/>
    </source>
</evidence>
<gene>
    <name evidence="2" type="ORF">BOTBODRAFT_36821</name>
</gene>
<proteinExistence type="predicted"/>
<feature type="compositionally biased region" description="Basic and acidic residues" evidence="1">
    <location>
        <begin position="50"/>
        <end position="65"/>
    </location>
</feature>
<protein>
    <submittedName>
        <fullName evidence="2">Uncharacterized protein</fullName>
    </submittedName>
</protein>
<sequence length="65" mass="7493">MIKLIHIDHDCADSLAHTQPELNDHGTLRQLRTTTTPQLPPVPILDDRDDAEHQLEDDRVYARQL</sequence>
<name>A0A067MDQ4_BOTB1</name>
<dbReference type="InParanoid" id="A0A067MDQ4"/>
<organism evidence="2 3">
    <name type="scientific">Botryobasidium botryosum (strain FD-172 SS1)</name>
    <dbReference type="NCBI Taxonomy" id="930990"/>
    <lineage>
        <taxon>Eukaryota</taxon>
        <taxon>Fungi</taxon>
        <taxon>Dikarya</taxon>
        <taxon>Basidiomycota</taxon>
        <taxon>Agaricomycotina</taxon>
        <taxon>Agaricomycetes</taxon>
        <taxon>Cantharellales</taxon>
        <taxon>Botryobasidiaceae</taxon>
        <taxon>Botryobasidium</taxon>
    </lineage>
</organism>
<reference evidence="3" key="1">
    <citation type="journal article" date="2014" name="Proc. Natl. Acad. Sci. U.S.A.">
        <title>Extensive sampling of basidiomycete genomes demonstrates inadequacy of the white-rot/brown-rot paradigm for wood decay fungi.</title>
        <authorList>
            <person name="Riley R."/>
            <person name="Salamov A.A."/>
            <person name="Brown D.W."/>
            <person name="Nagy L.G."/>
            <person name="Floudas D."/>
            <person name="Held B.W."/>
            <person name="Levasseur A."/>
            <person name="Lombard V."/>
            <person name="Morin E."/>
            <person name="Otillar R."/>
            <person name="Lindquist E.A."/>
            <person name="Sun H."/>
            <person name="LaButti K.M."/>
            <person name="Schmutz J."/>
            <person name="Jabbour D."/>
            <person name="Luo H."/>
            <person name="Baker S.E."/>
            <person name="Pisabarro A.G."/>
            <person name="Walton J.D."/>
            <person name="Blanchette R.A."/>
            <person name="Henrissat B."/>
            <person name="Martin F."/>
            <person name="Cullen D."/>
            <person name="Hibbett D.S."/>
            <person name="Grigoriev I.V."/>
        </authorList>
    </citation>
    <scope>NUCLEOTIDE SEQUENCE [LARGE SCALE GENOMIC DNA]</scope>
    <source>
        <strain evidence="3">FD-172 SS1</strain>
    </source>
</reference>
<accession>A0A067MDQ4</accession>